<feature type="domain" description="Outer membrane lipoprotein BamD-like" evidence="5">
    <location>
        <begin position="136"/>
        <end position="255"/>
    </location>
</feature>
<dbReference type="InterPro" id="IPR014162">
    <property type="entry name" value="CpoB_C"/>
</dbReference>
<evidence type="ECO:0000256" key="1">
    <source>
        <dbReference type="ARBA" id="ARBA00022729"/>
    </source>
</evidence>
<comment type="subcellular location">
    <subcellularLocation>
        <location evidence="2">Periplasm</location>
    </subcellularLocation>
</comment>
<dbReference type="GO" id="GO:0043093">
    <property type="term" value="P:FtsZ-dependent cytokinesis"/>
    <property type="evidence" value="ECO:0007669"/>
    <property type="project" value="UniProtKB-UniRule"/>
</dbReference>
<dbReference type="HAMAP" id="MF_02066">
    <property type="entry name" value="CpoB"/>
    <property type="match status" value="1"/>
</dbReference>
<comment type="function">
    <text evidence="2">Mediates coordination of peptidoglycan synthesis and outer membrane constriction during cell division.</text>
</comment>
<keyword evidence="2" id="KW-0131">Cell cycle</keyword>
<comment type="similarity">
    <text evidence="2">Belongs to the CpoB family.</text>
</comment>
<keyword evidence="2" id="KW-0574">Periplasm</keyword>
<keyword evidence="3" id="KW-0802">TPR repeat</keyword>
<dbReference type="InterPro" id="IPR032519">
    <property type="entry name" value="YbgF_tri"/>
</dbReference>
<dbReference type="Pfam" id="PF13525">
    <property type="entry name" value="YfiO"/>
    <property type="match status" value="1"/>
</dbReference>
<feature type="repeat" description="TPR" evidence="3">
    <location>
        <begin position="174"/>
        <end position="207"/>
    </location>
</feature>
<keyword evidence="2" id="KW-0132">Cell division</keyword>
<dbReference type="AlphaFoldDB" id="S6A9Q5"/>
<dbReference type="STRING" id="1163617.SCD_n00678"/>
<dbReference type="Pfam" id="PF16331">
    <property type="entry name" value="TolA_bind_tri"/>
    <property type="match status" value="1"/>
</dbReference>
<keyword evidence="8" id="KW-1185">Reference proteome</keyword>
<dbReference type="InterPro" id="IPR034706">
    <property type="entry name" value="CpoB"/>
</dbReference>
<accession>S6A9Q5</accession>
<feature type="chain" id="PRO_5009992808" description="Cell division coordinator CpoB" evidence="2">
    <location>
        <begin position="21"/>
        <end position="258"/>
    </location>
</feature>
<dbReference type="GO" id="GO:0070206">
    <property type="term" value="P:protein trimerization"/>
    <property type="evidence" value="ECO:0007669"/>
    <property type="project" value="InterPro"/>
</dbReference>
<reference evidence="7 8" key="1">
    <citation type="journal article" date="2012" name="Appl. Environ. Microbiol.">
        <title>Draft genome sequence of a psychrotolerant sulfur-oxidizing bacterium, Sulfuricella denitrificans skB26, and proteomic insights into cold adaptation.</title>
        <authorList>
            <person name="Watanabe T."/>
            <person name="Kojima H."/>
            <person name="Fukui M."/>
        </authorList>
    </citation>
    <scope>NUCLEOTIDE SEQUENCE [LARGE SCALE GENOMIC DNA]</scope>
    <source>
        <strain evidence="8">skB26</strain>
    </source>
</reference>
<evidence type="ECO:0000259" key="6">
    <source>
        <dbReference type="Pfam" id="PF16331"/>
    </source>
</evidence>
<feature type="domain" description="YbgF trimerisation" evidence="6">
    <location>
        <begin position="42"/>
        <end position="108"/>
    </location>
</feature>
<dbReference type="Gene3D" id="1.25.40.10">
    <property type="entry name" value="Tetratricopeptide repeat domain"/>
    <property type="match status" value="1"/>
</dbReference>
<keyword evidence="1 2" id="KW-0732">Signal</keyword>
<dbReference type="EMBL" id="AP013066">
    <property type="protein sequence ID" value="BAN34520.1"/>
    <property type="molecule type" value="Genomic_DNA"/>
</dbReference>
<proteinExistence type="inferred from homology"/>
<evidence type="ECO:0000313" key="7">
    <source>
        <dbReference type="EMBL" id="BAN34520.1"/>
    </source>
</evidence>
<feature type="signal peptide" evidence="2">
    <location>
        <begin position="1"/>
        <end position="20"/>
    </location>
</feature>
<feature type="region of interest" description="Disordered" evidence="4">
    <location>
        <begin position="108"/>
        <end position="136"/>
    </location>
</feature>
<dbReference type="NCBIfam" id="TIGR02795">
    <property type="entry name" value="tol_pal_ybgF"/>
    <property type="match status" value="1"/>
</dbReference>
<dbReference type="Proteomes" id="UP000015559">
    <property type="component" value="Chromosome"/>
</dbReference>
<dbReference type="SUPFAM" id="SSF48452">
    <property type="entry name" value="TPR-like"/>
    <property type="match status" value="1"/>
</dbReference>
<evidence type="ECO:0000259" key="5">
    <source>
        <dbReference type="Pfam" id="PF13525"/>
    </source>
</evidence>
<dbReference type="GO" id="GO:0030288">
    <property type="term" value="C:outer membrane-bounded periplasmic space"/>
    <property type="evidence" value="ECO:0007669"/>
    <property type="project" value="UniProtKB-UniRule"/>
</dbReference>
<gene>
    <name evidence="2" type="primary">cpoB</name>
    <name evidence="7" type="ORF">SCD_n00678</name>
</gene>
<protein>
    <recommendedName>
        <fullName evidence="2">Cell division coordinator CpoB</fullName>
    </recommendedName>
</protein>
<evidence type="ECO:0000256" key="4">
    <source>
        <dbReference type="SAM" id="MobiDB-lite"/>
    </source>
</evidence>
<dbReference type="OrthoDB" id="8525418at2"/>
<name>S6A9Q5_SULDS</name>
<dbReference type="HOGENOM" id="CLU_044315_1_0_4"/>
<dbReference type="InterPro" id="IPR039565">
    <property type="entry name" value="BamD-like"/>
</dbReference>
<dbReference type="Gene3D" id="1.20.5.110">
    <property type="match status" value="1"/>
</dbReference>
<dbReference type="KEGG" id="sdr:SCD_n00678"/>
<evidence type="ECO:0000256" key="3">
    <source>
        <dbReference type="PROSITE-ProRule" id="PRU00339"/>
    </source>
</evidence>
<dbReference type="eggNOG" id="COG1729">
    <property type="taxonomic scope" value="Bacteria"/>
</dbReference>
<evidence type="ECO:0000313" key="8">
    <source>
        <dbReference type="Proteomes" id="UP000015559"/>
    </source>
</evidence>
<dbReference type="PROSITE" id="PS50005">
    <property type="entry name" value="TPR"/>
    <property type="match status" value="1"/>
</dbReference>
<organism evidence="7 8">
    <name type="scientific">Sulfuricella denitrificans (strain DSM 22764 / NBRC 105220 / skB26)</name>
    <dbReference type="NCBI Taxonomy" id="1163617"/>
    <lineage>
        <taxon>Bacteria</taxon>
        <taxon>Pseudomonadati</taxon>
        <taxon>Pseudomonadota</taxon>
        <taxon>Betaproteobacteria</taxon>
        <taxon>Nitrosomonadales</taxon>
        <taxon>Sulfuricellaceae</taxon>
        <taxon>Sulfuricella</taxon>
    </lineage>
</organism>
<evidence type="ECO:0000256" key="2">
    <source>
        <dbReference type="HAMAP-Rule" id="MF_02066"/>
    </source>
</evidence>
<keyword evidence="2" id="KW-0175">Coiled coil</keyword>
<feature type="coiled-coil region" evidence="2">
    <location>
        <begin position="25"/>
        <end position="84"/>
    </location>
</feature>
<sequence precursor="true">MLRLALFLSLFLGWASLSTAGLFSDDEAHQKIALLQKQIQGMEERVVQMENTARSQGVGLLSQLDALKSDLAALRGQIEVHTHDIETTQKRQRDLYVDLDSRLRKLETVGGVPAPQADSGKPASSDPTPVDPVSADESSAYDAALGLFKSGNYQGAIDSFQSFVGAHPNSQLAPSAYYWIGNSYFNLREYKSAIANQQKLVSQYPGSTKVPDALLNIASCQQGLGDASEAKKTLKNIVSKYPLSNAAELAKKRLAGSK</sequence>
<dbReference type="InterPro" id="IPR011990">
    <property type="entry name" value="TPR-like_helical_dom_sf"/>
</dbReference>
<dbReference type="InterPro" id="IPR019734">
    <property type="entry name" value="TPR_rpt"/>
</dbReference>